<organism evidence="2 4">
    <name type="scientific">Hypsizygus marmoreus</name>
    <name type="common">White beech mushroom</name>
    <name type="synonym">Agaricus marmoreus</name>
    <dbReference type="NCBI Taxonomy" id="39966"/>
    <lineage>
        <taxon>Eukaryota</taxon>
        <taxon>Fungi</taxon>
        <taxon>Dikarya</taxon>
        <taxon>Basidiomycota</taxon>
        <taxon>Agaricomycotina</taxon>
        <taxon>Agaricomycetes</taxon>
        <taxon>Agaricomycetidae</taxon>
        <taxon>Agaricales</taxon>
        <taxon>Tricholomatineae</taxon>
        <taxon>Lyophyllaceae</taxon>
        <taxon>Hypsizygus</taxon>
    </lineage>
</organism>
<accession>A0A369IZF6</accession>
<feature type="transmembrane region" description="Helical" evidence="1">
    <location>
        <begin position="368"/>
        <end position="394"/>
    </location>
</feature>
<gene>
    <name evidence="2" type="ORF">Hypma_005191</name>
    <name evidence="3" type="ORF">Hypma_008149</name>
</gene>
<keyword evidence="1" id="KW-1133">Transmembrane helix</keyword>
<evidence type="ECO:0000313" key="3">
    <source>
        <dbReference type="EMBL" id="RDB24759.1"/>
    </source>
</evidence>
<evidence type="ECO:0000313" key="2">
    <source>
        <dbReference type="EMBL" id="RDB15129.1"/>
    </source>
</evidence>
<comment type="caution">
    <text evidence="2">The sequence shown here is derived from an EMBL/GenBank/DDBJ whole genome shotgun (WGS) entry which is preliminary data.</text>
</comment>
<sequence>MARSGRYQRSSRYRPLLLAPKDVLKGLKSTGQVGKLLNRFAGAFWTNKGQRSGLSWIVRGTKHPSKSDPRWHWTLRGVDESQYVHQSAHIYPNGRLQYRWYGNGGEDPQINEDELLVVGLLEAFPHIILVLRSRSWASSSLFLALNTSTSVLAVEGVHPALSGVLLSFGLRWWHCKSRARHLWGHWIRPGGGTGYPPRRWAWRSAVIAFLVVIGGAGIVLEVVGGVVVVVGSDDRWNRHWVCWIRPGGGTVHPPRRWARRSAAIAFLIVVGGVGIVLEVVGGILVIVGSDDRWRSALESSLSVLESPWRVCRRRRRWAWRSPSSLLLGALESSWRLLEVSSSSLGAMISGVQRWNRCWAYWSRPGGCVVIVVGLIGVGGVGIVLEVVGGVLIVVRSDDRAIGIVIDVGPGGVKEQSKQVGWSSWTTIRGVVYGGGGLLIVIDDVGAGAVAPLGVAVVLDGVEEVVVAVVVVPSGIFDGVGEVVVVVEVMVIAVVDDVEVVVEALFGIWMAWGGDSGGGPALLVVVDDVEVGVMPPSGVAVVLEQGS</sequence>
<reference evidence="2 4" key="1">
    <citation type="submission" date="2018-04" db="EMBL/GenBank/DDBJ databases">
        <title>Whole genome sequencing of Hypsizygus marmoreus.</title>
        <authorList>
            <person name="Choi I.-G."/>
            <person name="Min B."/>
            <person name="Kim J.-G."/>
            <person name="Kim S."/>
            <person name="Oh Y.-L."/>
            <person name="Kong W.-S."/>
            <person name="Park H."/>
            <person name="Jeong J."/>
            <person name="Song E.-S."/>
        </authorList>
    </citation>
    <scope>NUCLEOTIDE SEQUENCE [LARGE SCALE GENOMIC DNA]</scope>
    <source>
        <strain evidence="2 4">51987-8</strain>
    </source>
</reference>
<keyword evidence="1" id="KW-0472">Membrane</keyword>
<evidence type="ECO:0000313" key="4">
    <source>
        <dbReference type="Proteomes" id="UP000076154"/>
    </source>
</evidence>
<dbReference type="Proteomes" id="UP000076154">
    <property type="component" value="Unassembled WGS sequence"/>
</dbReference>
<dbReference type="InParanoid" id="A0A369IZF6"/>
<name>A0A369IZF6_HYPMA</name>
<protein>
    <submittedName>
        <fullName evidence="2">Uncharacterized protein</fullName>
    </submittedName>
</protein>
<dbReference type="EMBL" id="LUEZ02000041">
    <property type="protein sequence ID" value="RDB24759.1"/>
    <property type="molecule type" value="Genomic_DNA"/>
</dbReference>
<feature type="transmembrane region" description="Helical" evidence="1">
    <location>
        <begin position="205"/>
        <end position="230"/>
    </location>
</feature>
<proteinExistence type="predicted"/>
<evidence type="ECO:0000256" key="1">
    <source>
        <dbReference type="SAM" id="Phobius"/>
    </source>
</evidence>
<keyword evidence="1" id="KW-0812">Transmembrane</keyword>
<dbReference type="AlphaFoldDB" id="A0A369IZF6"/>
<dbReference type="EMBL" id="LUEZ02000208">
    <property type="protein sequence ID" value="RDB15129.1"/>
    <property type="molecule type" value="Genomic_DNA"/>
</dbReference>
<feature type="transmembrane region" description="Helical" evidence="1">
    <location>
        <begin position="262"/>
        <end position="287"/>
    </location>
</feature>
<keyword evidence="4" id="KW-1185">Reference proteome</keyword>